<dbReference type="InterPro" id="IPR036719">
    <property type="entry name" value="Neuro-gated_channel_TM_sf"/>
</dbReference>
<evidence type="ECO:0000256" key="9">
    <source>
        <dbReference type="ARBA" id="ARBA00023157"/>
    </source>
</evidence>
<dbReference type="GO" id="GO:0004888">
    <property type="term" value="F:transmembrane signaling receptor activity"/>
    <property type="evidence" value="ECO:0007669"/>
    <property type="project" value="InterPro"/>
</dbReference>
<dbReference type="Gene3D" id="1.20.58.390">
    <property type="entry name" value="Neurotransmitter-gated ion-channel transmembrane domain"/>
    <property type="match status" value="1"/>
</dbReference>
<gene>
    <name evidence="18" type="ORF">CUNI_LOCUS17532</name>
</gene>
<keyword evidence="9" id="KW-1015">Disulfide bond</keyword>
<keyword evidence="12" id="KW-1071">Ligand-gated ion channel</keyword>
<keyword evidence="15" id="KW-0732">Signal</keyword>
<keyword evidence="8 15" id="KW-0472">Membrane</keyword>
<feature type="non-terminal residue" evidence="18">
    <location>
        <position position="1"/>
    </location>
</feature>
<keyword evidence="4 15" id="KW-0812">Transmembrane</keyword>
<dbReference type="InterPro" id="IPR036734">
    <property type="entry name" value="Neur_chan_lig-bd_sf"/>
</dbReference>
<comment type="caution">
    <text evidence="15">Lacks conserved residue(s) required for the propagation of feature annotation.</text>
</comment>
<accession>A0A8S3ZQW6</accession>
<evidence type="ECO:0000259" key="16">
    <source>
        <dbReference type="Pfam" id="PF02931"/>
    </source>
</evidence>
<feature type="signal peptide" evidence="15">
    <location>
        <begin position="1"/>
        <end position="20"/>
    </location>
</feature>
<sequence length="310" mass="35969">MNLLLVLFCLTLVFVDIISGKRDDIKLSDEDRLIKRLLARYSRRGTYSRPLKNFKDKITINYNMQLIQIMGLDEKSQVLTLNVWDRYRWTDMYMTWDPDMYGGVETIRIPSSKIWIPDFKLYNYADFRLAERRDALCVIDRNGSVLWMPQAIYKSSCEINVRTFPFDIQTCKLKFGTWTHAGDLVNLMILINETGFENGSIDMAEYVNSNSWEILWTPAVRNEVNYTCCPGVPYIDLSFTIMIQRRSAFYSYILVLPCILLTSLTLVLFWIPPESPAKLMLGINIFVAFFLLLLLMEGNLPPSAAEVPLL</sequence>
<comment type="subcellular location">
    <subcellularLocation>
        <location evidence="14">Synaptic cell membrane</location>
        <topology evidence="14">Multi-pass membrane protein</topology>
    </subcellularLocation>
</comment>
<feature type="domain" description="Neurotransmitter-gated ion-channel ligand-binding" evidence="16">
    <location>
        <begin position="30"/>
        <end position="246"/>
    </location>
</feature>
<evidence type="ECO:0000256" key="12">
    <source>
        <dbReference type="ARBA" id="ARBA00023286"/>
    </source>
</evidence>
<keyword evidence="10" id="KW-0675">Receptor</keyword>
<dbReference type="PROSITE" id="PS00236">
    <property type="entry name" value="NEUROTR_ION_CHANNEL"/>
    <property type="match status" value="1"/>
</dbReference>
<dbReference type="InterPro" id="IPR002394">
    <property type="entry name" value="Nicotinic_acetylcholine_rcpt"/>
</dbReference>
<dbReference type="SUPFAM" id="SSF63712">
    <property type="entry name" value="Nicotinic receptor ligand binding domain-like"/>
    <property type="match status" value="1"/>
</dbReference>
<evidence type="ECO:0000256" key="8">
    <source>
        <dbReference type="ARBA" id="ARBA00023136"/>
    </source>
</evidence>
<evidence type="ECO:0000259" key="17">
    <source>
        <dbReference type="Pfam" id="PF02932"/>
    </source>
</evidence>
<dbReference type="InterPro" id="IPR006201">
    <property type="entry name" value="Neur_channel"/>
</dbReference>
<organism evidence="18 19">
    <name type="scientific">Candidula unifasciata</name>
    <dbReference type="NCBI Taxonomy" id="100452"/>
    <lineage>
        <taxon>Eukaryota</taxon>
        <taxon>Metazoa</taxon>
        <taxon>Spiralia</taxon>
        <taxon>Lophotrochozoa</taxon>
        <taxon>Mollusca</taxon>
        <taxon>Gastropoda</taxon>
        <taxon>Heterobranchia</taxon>
        <taxon>Euthyneura</taxon>
        <taxon>Panpulmonata</taxon>
        <taxon>Eupulmonata</taxon>
        <taxon>Stylommatophora</taxon>
        <taxon>Helicina</taxon>
        <taxon>Helicoidea</taxon>
        <taxon>Geomitridae</taxon>
        <taxon>Candidula</taxon>
    </lineage>
</organism>
<feature type="transmembrane region" description="Helical" evidence="15">
    <location>
        <begin position="249"/>
        <end position="272"/>
    </location>
</feature>
<dbReference type="AlphaFoldDB" id="A0A8S3ZQW6"/>
<feature type="non-terminal residue" evidence="18">
    <location>
        <position position="310"/>
    </location>
</feature>
<dbReference type="GO" id="GO:0022848">
    <property type="term" value="F:acetylcholine-gated monoatomic cation-selective channel activity"/>
    <property type="evidence" value="ECO:0007669"/>
    <property type="project" value="InterPro"/>
</dbReference>
<evidence type="ECO:0000256" key="13">
    <source>
        <dbReference type="ARBA" id="ARBA00023303"/>
    </source>
</evidence>
<dbReference type="Pfam" id="PF02932">
    <property type="entry name" value="Neur_chan_memb"/>
    <property type="match status" value="1"/>
</dbReference>
<dbReference type="PANTHER" id="PTHR18945">
    <property type="entry name" value="NEUROTRANSMITTER GATED ION CHANNEL"/>
    <property type="match status" value="1"/>
</dbReference>
<dbReference type="EMBL" id="CAJHNH020005001">
    <property type="protein sequence ID" value="CAG5131974.1"/>
    <property type="molecule type" value="Genomic_DNA"/>
</dbReference>
<feature type="chain" id="PRO_5035960401" evidence="15">
    <location>
        <begin position="21"/>
        <end position="310"/>
    </location>
</feature>
<evidence type="ECO:0000256" key="6">
    <source>
        <dbReference type="ARBA" id="ARBA00023018"/>
    </source>
</evidence>
<evidence type="ECO:0000313" key="19">
    <source>
        <dbReference type="Proteomes" id="UP000678393"/>
    </source>
</evidence>
<evidence type="ECO:0000256" key="15">
    <source>
        <dbReference type="RuleBase" id="RU000687"/>
    </source>
</evidence>
<dbReference type="Pfam" id="PF02931">
    <property type="entry name" value="Neur_chan_LBD"/>
    <property type="match status" value="1"/>
</dbReference>
<evidence type="ECO:0000256" key="7">
    <source>
        <dbReference type="ARBA" id="ARBA00023065"/>
    </source>
</evidence>
<evidence type="ECO:0000256" key="4">
    <source>
        <dbReference type="ARBA" id="ARBA00022692"/>
    </source>
</evidence>
<keyword evidence="13 15" id="KW-0407">Ion channel</keyword>
<evidence type="ECO:0000256" key="5">
    <source>
        <dbReference type="ARBA" id="ARBA00022989"/>
    </source>
</evidence>
<dbReference type="CDD" id="cd19051">
    <property type="entry name" value="LGIC_TM_cation"/>
    <property type="match status" value="1"/>
</dbReference>
<keyword evidence="19" id="KW-1185">Reference proteome</keyword>
<name>A0A8S3ZQW6_9EUPU</name>
<dbReference type="PRINTS" id="PR00254">
    <property type="entry name" value="NICOTINICR"/>
</dbReference>
<evidence type="ECO:0000256" key="11">
    <source>
        <dbReference type="ARBA" id="ARBA00023180"/>
    </source>
</evidence>
<keyword evidence="5 15" id="KW-1133">Transmembrane helix</keyword>
<dbReference type="Proteomes" id="UP000678393">
    <property type="component" value="Unassembled WGS sequence"/>
</dbReference>
<reference evidence="18" key="1">
    <citation type="submission" date="2021-04" db="EMBL/GenBank/DDBJ databases">
        <authorList>
            <consortium name="Molecular Ecology Group"/>
        </authorList>
    </citation>
    <scope>NUCLEOTIDE SEQUENCE</scope>
</reference>
<comment type="caution">
    <text evidence="18">The sequence shown here is derived from an EMBL/GenBank/DDBJ whole genome shotgun (WGS) entry which is preliminary data.</text>
</comment>
<evidence type="ECO:0000256" key="14">
    <source>
        <dbReference type="ARBA" id="ARBA00034099"/>
    </source>
</evidence>
<dbReference type="FunFam" id="2.70.170.10:FF:000016">
    <property type="entry name" value="Nicotinic acetylcholine receptor subunit"/>
    <property type="match status" value="1"/>
</dbReference>
<keyword evidence="7 15" id="KW-0406">Ion transport</keyword>
<keyword evidence="6" id="KW-0770">Synapse</keyword>
<proteinExistence type="inferred from homology"/>
<dbReference type="InterPro" id="IPR006029">
    <property type="entry name" value="Neurotrans-gated_channel_TM"/>
</dbReference>
<keyword evidence="2 15" id="KW-0813">Transport</keyword>
<keyword evidence="11" id="KW-0325">Glycoprotein</keyword>
<dbReference type="Gene3D" id="2.70.170.10">
    <property type="entry name" value="Neurotransmitter-gated ion-channel ligand-binding domain"/>
    <property type="match status" value="1"/>
</dbReference>
<evidence type="ECO:0000256" key="10">
    <source>
        <dbReference type="ARBA" id="ARBA00023170"/>
    </source>
</evidence>
<feature type="domain" description="Neurotransmitter-gated ion-channel transmembrane" evidence="17">
    <location>
        <begin position="254"/>
        <end position="309"/>
    </location>
</feature>
<evidence type="ECO:0000256" key="2">
    <source>
        <dbReference type="ARBA" id="ARBA00022448"/>
    </source>
</evidence>
<keyword evidence="3" id="KW-1003">Cell membrane</keyword>
<comment type="similarity">
    <text evidence="1">Belongs to the ligand-gated ion channel (TC 1.A.9) family. Acetylcholine receptor (TC 1.A.9.1) subfamily.</text>
</comment>
<protein>
    <submittedName>
        <fullName evidence="18">Uncharacterized protein</fullName>
    </submittedName>
</protein>
<dbReference type="OrthoDB" id="5975154at2759"/>
<dbReference type="PRINTS" id="PR00252">
    <property type="entry name" value="NRIONCHANNEL"/>
</dbReference>
<dbReference type="GO" id="GO:0045211">
    <property type="term" value="C:postsynaptic membrane"/>
    <property type="evidence" value="ECO:0007669"/>
    <property type="project" value="InterPro"/>
</dbReference>
<dbReference type="InterPro" id="IPR006202">
    <property type="entry name" value="Neur_chan_lig-bd"/>
</dbReference>
<dbReference type="InterPro" id="IPR038050">
    <property type="entry name" value="Neuro_actylchol_rec"/>
</dbReference>
<dbReference type="SUPFAM" id="SSF90112">
    <property type="entry name" value="Neurotransmitter-gated ion-channel transmembrane pore"/>
    <property type="match status" value="1"/>
</dbReference>
<evidence type="ECO:0000256" key="3">
    <source>
        <dbReference type="ARBA" id="ARBA00022475"/>
    </source>
</evidence>
<evidence type="ECO:0000313" key="18">
    <source>
        <dbReference type="EMBL" id="CAG5131974.1"/>
    </source>
</evidence>
<dbReference type="InterPro" id="IPR018000">
    <property type="entry name" value="Neurotransmitter_ion_chnl_CS"/>
</dbReference>
<feature type="transmembrane region" description="Helical" evidence="15">
    <location>
        <begin position="279"/>
        <end position="296"/>
    </location>
</feature>
<evidence type="ECO:0000256" key="1">
    <source>
        <dbReference type="ARBA" id="ARBA00009237"/>
    </source>
</evidence>